<dbReference type="eggNOG" id="ENOG50331G1">
    <property type="taxonomic scope" value="Bacteria"/>
</dbReference>
<name>M1PP66_DESSD</name>
<accession>M1PP66</accession>
<evidence type="ECO:0000313" key="2">
    <source>
        <dbReference type="EMBL" id="AGF78216.1"/>
    </source>
</evidence>
<evidence type="ECO:0000256" key="1">
    <source>
        <dbReference type="SAM" id="MobiDB-lite"/>
    </source>
</evidence>
<dbReference type="RefSeq" id="WP_015403907.1">
    <property type="nucleotide sequence ID" value="NC_020304.1"/>
</dbReference>
<protein>
    <submittedName>
        <fullName evidence="2">Uncharacterized protein</fullName>
    </submittedName>
</protein>
<reference evidence="3" key="1">
    <citation type="journal article" date="2013" name="Stand. Genomic Sci.">
        <title>Complete genome sequence of Desulfocapsa sulfexigens, a marine deltaproteobacterium specialized in disproportionating inorganic sulfur compounds.</title>
        <authorList>
            <person name="Finster K.W."/>
            <person name="Kjeldsen K.U."/>
            <person name="Kube M."/>
            <person name="Reinhardt R."/>
            <person name="Mussmann M."/>
            <person name="Amann R."/>
            <person name="Schreiber L."/>
        </authorList>
    </citation>
    <scope>NUCLEOTIDE SEQUENCE [LARGE SCALE GENOMIC DNA]</scope>
    <source>
        <strain evidence="3">DSM 10523 / SB164P1</strain>
    </source>
</reference>
<sequence length="165" mass="19084">MDIYQTKIFSRQLSRLEKSDKKGASASRQAGKIIASLRHRNDAFQEFRYKQTKHGEHRLDNVIKYDLGSGYRLITVWEEECVLLAYVGSHDDCHMWLENNKNTSLDKSSFRISCTLIPPSPPCKDQTSEIPSAPSTKEDPYEEELLQRIDDKTLRSIFRGLCRNT</sequence>
<feature type="region of interest" description="Disordered" evidence="1">
    <location>
        <begin position="121"/>
        <end position="141"/>
    </location>
</feature>
<gene>
    <name evidence="2" type="ordered locus">UWK_01658</name>
</gene>
<dbReference type="HOGENOM" id="CLU_1624434_0_0_7"/>
<organism evidence="2 3">
    <name type="scientific">Desulfocapsa sulfexigens (strain DSM 10523 / SB164P1)</name>
    <dbReference type="NCBI Taxonomy" id="1167006"/>
    <lineage>
        <taxon>Bacteria</taxon>
        <taxon>Pseudomonadati</taxon>
        <taxon>Thermodesulfobacteriota</taxon>
        <taxon>Desulfobulbia</taxon>
        <taxon>Desulfobulbales</taxon>
        <taxon>Desulfocapsaceae</taxon>
        <taxon>Desulfocapsa</taxon>
    </lineage>
</organism>
<dbReference type="KEGG" id="dsf:UWK_01658"/>
<dbReference type="EMBL" id="CP003985">
    <property type="protein sequence ID" value="AGF78216.1"/>
    <property type="molecule type" value="Genomic_DNA"/>
</dbReference>
<dbReference type="STRING" id="1167006.UWK_01658"/>
<dbReference type="OrthoDB" id="5420793at2"/>
<dbReference type="AlphaFoldDB" id="M1PP66"/>
<evidence type="ECO:0000313" key="3">
    <source>
        <dbReference type="Proteomes" id="UP000011721"/>
    </source>
</evidence>
<keyword evidence="3" id="KW-1185">Reference proteome</keyword>
<proteinExistence type="predicted"/>
<dbReference type="Proteomes" id="UP000011721">
    <property type="component" value="Chromosome"/>
</dbReference>